<sequence>MKPQISKEVIVISRSSDKNNAQKANQQLNGEFYKEENSSMADTKTEDANKKINEELESGKPSKGVDPDNYLANSENSLVTKGIQKRSNQKEHS</sequence>
<dbReference type="OrthoDB" id="2939308at2"/>
<evidence type="ECO:0000313" key="3">
    <source>
        <dbReference type="Proteomes" id="UP000322267"/>
    </source>
</evidence>
<feature type="compositionally biased region" description="Low complexity" evidence="1">
    <location>
        <begin position="18"/>
        <end position="27"/>
    </location>
</feature>
<reference evidence="2 3" key="1">
    <citation type="submission" date="2019-08" db="EMBL/GenBank/DDBJ databases">
        <title>Bacillus genomes from the desert of Cuatro Cienegas, Coahuila.</title>
        <authorList>
            <person name="Olmedo-Alvarez G."/>
        </authorList>
    </citation>
    <scope>NUCLEOTIDE SEQUENCE [LARGE SCALE GENOMIC DNA]</scope>
    <source>
        <strain evidence="2 3">CH34_1T</strain>
    </source>
</reference>
<dbReference type="RefSeq" id="WP_148940016.1">
    <property type="nucleotide sequence ID" value="NZ_VTEI01000006.1"/>
</dbReference>
<feature type="compositionally biased region" description="Basic and acidic residues" evidence="1">
    <location>
        <begin position="32"/>
        <end position="66"/>
    </location>
</feature>
<dbReference type="Proteomes" id="UP000322267">
    <property type="component" value="Unassembled WGS sequence"/>
</dbReference>
<comment type="caution">
    <text evidence="2">The sequence shown here is derived from an EMBL/GenBank/DDBJ whole genome shotgun (WGS) entry which is preliminary data.</text>
</comment>
<feature type="region of interest" description="Disordered" evidence="1">
    <location>
        <begin position="1"/>
        <end position="93"/>
    </location>
</feature>
<organism evidence="2 3">
    <name type="scientific">Rossellomorea vietnamensis</name>
    <dbReference type="NCBI Taxonomy" id="218284"/>
    <lineage>
        <taxon>Bacteria</taxon>
        <taxon>Bacillati</taxon>
        <taxon>Bacillota</taxon>
        <taxon>Bacilli</taxon>
        <taxon>Bacillales</taxon>
        <taxon>Bacillaceae</taxon>
        <taxon>Rossellomorea</taxon>
    </lineage>
</organism>
<protein>
    <submittedName>
        <fullName evidence="2">Uncharacterized protein</fullName>
    </submittedName>
</protein>
<gene>
    <name evidence="2" type="ORF">FZC78_12340</name>
</gene>
<accession>A0A5D4NTJ4</accession>
<proteinExistence type="predicted"/>
<dbReference type="EMBL" id="VTEI01000006">
    <property type="protein sequence ID" value="TYS16132.1"/>
    <property type="molecule type" value="Genomic_DNA"/>
</dbReference>
<evidence type="ECO:0000256" key="1">
    <source>
        <dbReference type="SAM" id="MobiDB-lite"/>
    </source>
</evidence>
<dbReference type="AlphaFoldDB" id="A0A5D4NTJ4"/>
<evidence type="ECO:0000313" key="2">
    <source>
        <dbReference type="EMBL" id="TYS16132.1"/>
    </source>
</evidence>
<name>A0A5D4NTJ4_9BACI</name>